<dbReference type="Proteomes" id="UP000319894">
    <property type="component" value="Unassembled WGS sequence"/>
</dbReference>
<feature type="region of interest" description="Disordered" evidence="1">
    <location>
        <begin position="78"/>
        <end position="116"/>
    </location>
</feature>
<evidence type="ECO:0000256" key="1">
    <source>
        <dbReference type="SAM" id="MobiDB-lite"/>
    </source>
</evidence>
<comment type="caution">
    <text evidence="3">The sequence shown here is derived from an EMBL/GenBank/DDBJ whole genome shotgun (WGS) entry which is preliminary data.</text>
</comment>
<feature type="transmembrane region" description="Helical" evidence="2">
    <location>
        <begin position="50"/>
        <end position="68"/>
    </location>
</feature>
<keyword evidence="4" id="KW-1185">Reference proteome</keyword>
<proteinExistence type="predicted"/>
<dbReference type="AlphaFoldDB" id="A0A554NA28"/>
<keyword evidence="2" id="KW-0472">Membrane</keyword>
<dbReference type="InterPro" id="IPR046506">
    <property type="entry name" value="DUF6684"/>
</dbReference>
<organism evidence="3 4">
    <name type="scientific">Haloglomus irregulare</name>
    <dbReference type="NCBI Taxonomy" id="2234134"/>
    <lineage>
        <taxon>Archaea</taxon>
        <taxon>Methanobacteriati</taxon>
        <taxon>Methanobacteriota</taxon>
        <taxon>Stenosarchaea group</taxon>
        <taxon>Halobacteria</taxon>
        <taxon>Halobacteriales</taxon>
        <taxon>Natronomonadaceae</taxon>
        <taxon>Haloglomus</taxon>
    </lineage>
</organism>
<keyword evidence="2" id="KW-1133">Transmembrane helix</keyword>
<protein>
    <submittedName>
        <fullName evidence="3">Cox cluster protein</fullName>
    </submittedName>
</protein>
<sequence length="116" mass="12159">MASDSEGKTFDRETLLDLVVNAIPLGIILFFILAFALINPFGSNPVNTAIQFSIMAVTGAALLVLTYVSGKAISEAEDELEEKGLELSEEAGAGEVAEPESEPTPETTDGDDEPAA</sequence>
<evidence type="ECO:0000313" key="4">
    <source>
        <dbReference type="Proteomes" id="UP000319894"/>
    </source>
</evidence>
<dbReference type="EMBL" id="QMDX01000004">
    <property type="protein sequence ID" value="TSD14215.1"/>
    <property type="molecule type" value="Genomic_DNA"/>
</dbReference>
<reference evidence="3 4" key="1">
    <citation type="submission" date="2018-06" db="EMBL/GenBank/DDBJ databases">
        <title>Natronomonas sp. F16-60 a new haloarchaeon isolated from a solar saltern of Isla Cristina, Huelva, Spain.</title>
        <authorList>
            <person name="Duran-Viseras A."/>
            <person name="Sanchez-Porro C."/>
            <person name="Ventosa A."/>
        </authorList>
    </citation>
    <scope>NUCLEOTIDE SEQUENCE [LARGE SCALE GENOMIC DNA]</scope>
    <source>
        <strain evidence="3 4">F16-60</strain>
    </source>
</reference>
<dbReference type="Pfam" id="PF20389">
    <property type="entry name" value="DUF6684"/>
    <property type="match status" value="1"/>
</dbReference>
<evidence type="ECO:0000256" key="2">
    <source>
        <dbReference type="SAM" id="Phobius"/>
    </source>
</evidence>
<feature type="transmembrane region" description="Helical" evidence="2">
    <location>
        <begin position="18"/>
        <end position="38"/>
    </location>
</feature>
<keyword evidence="2" id="KW-0812">Transmembrane</keyword>
<evidence type="ECO:0000313" key="3">
    <source>
        <dbReference type="EMBL" id="TSD14215.1"/>
    </source>
</evidence>
<accession>A0A554NA28</accession>
<name>A0A554NA28_9EURY</name>
<dbReference type="InParanoid" id="A0A554NA28"/>
<feature type="compositionally biased region" description="Acidic residues" evidence="1">
    <location>
        <begin position="97"/>
        <end position="116"/>
    </location>
</feature>
<dbReference type="RefSeq" id="WP_144261662.1">
    <property type="nucleotide sequence ID" value="NZ_QMDX01000004.1"/>
</dbReference>
<gene>
    <name evidence="3" type="ORF">DP107_08145</name>
</gene>